<keyword evidence="5" id="KW-0732">Signal</keyword>
<reference evidence="9 10" key="1">
    <citation type="submission" date="2018-11" db="EMBL/GenBank/DDBJ databases">
        <authorList>
            <consortium name="Pathogen Informatics"/>
        </authorList>
    </citation>
    <scope>NUCLEOTIDE SEQUENCE [LARGE SCALE GENOMIC DNA]</scope>
</reference>
<protein>
    <recommendedName>
        <fullName evidence="8">ZP domain-containing protein</fullName>
    </recommendedName>
</protein>
<dbReference type="OrthoDB" id="6139674at2759"/>
<dbReference type="EMBL" id="UYRV01002262">
    <property type="protein sequence ID" value="VDK48366.1"/>
    <property type="molecule type" value="Genomic_DNA"/>
</dbReference>
<keyword evidence="4" id="KW-0812">Transmembrane</keyword>
<dbReference type="SMART" id="SM00241">
    <property type="entry name" value="ZP"/>
    <property type="match status" value="1"/>
</dbReference>
<dbReference type="PROSITE" id="PS51034">
    <property type="entry name" value="ZP_2"/>
    <property type="match status" value="1"/>
</dbReference>
<evidence type="ECO:0000256" key="3">
    <source>
        <dbReference type="ARBA" id="ARBA00022475"/>
    </source>
</evidence>
<evidence type="ECO:0000256" key="1">
    <source>
        <dbReference type="ARBA" id="ARBA00004251"/>
    </source>
</evidence>
<feature type="domain" description="ZP" evidence="8">
    <location>
        <begin position="1"/>
        <end position="263"/>
    </location>
</feature>
<dbReference type="InterPro" id="IPR056953">
    <property type="entry name" value="CUT_N"/>
</dbReference>
<keyword evidence="3" id="KW-1003">Cell membrane</keyword>
<dbReference type="Pfam" id="PF25301">
    <property type="entry name" value="CUT_C"/>
    <property type="match status" value="1"/>
</dbReference>
<dbReference type="GO" id="GO:0005886">
    <property type="term" value="C:plasma membrane"/>
    <property type="evidence" value="ECO:0007669"/>
    <property type="project" value="UniProtKB-SubCell"/>
</dbReference>
<dbReference type="PROSITE" id="PS51257">
    <property type="entry name" value="PROKAR_LIPOPROTEIN"/>
    <property type="match status" value="1"/>
</dbReference>
<dbReference type="Proteomes" id="UP000271889">
    <property type="component" value="Unassembled WGS sequence"/>
</dbReference>
<accession>A0A3P6Q9Z7</accession>
<evidence type="ECO:0000256" key="4">
    <source>
        <dbReference type="ARBA" id="ARBA00022692"/>
    </source>
</evidence>
<keyword evidence="2" id="KW-0193">Cuticle</keyword>
<gene>
    <name evidence="9" type="ORF">CGOC_LOCUS1258</name>
</gene>
<proteinExistence type="predicted"/>
<keyword evidence="7" id="KW-0472">Membrane</keyword>
<dbReference type="AlphaFoldDB" id="A0A3P6Q9Z7"/>
<evidence type="ECO:0000256" key="6">
    <source>
        <dbReference type="ARBA" id="ARBA00022989"/>
    </source>
</evidence>
<keyword evidence="10" id="KW-1185">Reference proteome</keyword>
<evidence type="ECO:0000256" key="5">
    <source>
        <dbReference type="ARBA" id="ARBA00022729"/>
    </source>
</evidence>
<evidence type="ECO:0000313" key="9">
    <source>
        <dbReference type="EMBL" id="VDK48366.1"/>
    </source>
</evidence>
<dbReference type="Pfam" id="PF25057">
    <property type="entry name" value="CUT_N"/>
    <property type="match status" value="1"/>
</dbReference>
<dbReference type="InterPro" id="IPR057475">
    <property type="entry name" value="CUT_C"/>
</dbReference>
<evidence type="ECO:0000313" key="10">
    <source>
        <dbReference type="Proteomes" id="UP000271889"/>
    </source>
</evidence>
<evidence type="ECO:0000256" key="7">
    <source>
        <dbReference type="ARBA" id="ARBA00023136"/>
    </source>
</evidence>
<evidence type="ECO:0000256" key="2">
    <source>
        <dbReference type="ARBA" id="ARBA00022460"/>
    </source>
</evidence>
<keyword evidence="6" id="KW-1133">Transmembrane helix</keyword>
<comment type="subcellular location">
    <subcellularLocation>
        <location evidence="1">Cell membrane</location>
        <topology evidence="1">Single-pass type I membrane protein</topology>
    </subcellularLocation>
</comment>
<sequence length="288" mass="32105">MHAKVHTRYQFQMKYIGILIWAATACSRHSIENEIVDCEGSVVGLTFKTKKPFSGRVYVHGMAGDEKCSKAFLKNRNQSRLHDAKTKGYRSSTVSFHGTFVTKADRAYRCICFFKNQKTLTNSIEMSPIGTTELLNTYSTPTCTYSIHSQAPDGPVVMSGTVGERIYHVWQCDSTSGFLVHSCSVSDGRGERVDLIDVDGCAIDPTIQPDVLYEDDKAIVEVFGYKFSDATVLNYECILEICRSPLECEGLTPPKCTMDQTNSASDIERVRRSRAIGKVKLQSSFPKS</sequence>
<organism evidence="9 10">
    <name type="scientific">Cylicostephanus goldi</name>
    <name type="common">Nematode worm</name>
    <dbReference type="NCBI Taxonomy" id="71465"/>
    <lineage>
        <taxon>Eukaryota</taxon>
        <taxon>Metazoa</taxon>
        <taxon>Ecdysozoa</taxon>
        <taxon>Nematoda</taxon>
        <taxon>Chromadorea</taxon>
        <taxon>Rhabditida</taxon>
        <taxon>Rhabditina</taxon>
        <taxon>Rhabditomorpha</taxon>
        <taxon>Strongyloidea</taxon>
        <taxon>Strongylidae</taxon>
        <taxon>Cylicostephanus</taxon>
    </lineage>
</organism>
<dbReference type="InterPro" id="IPR051962">
    <property type="entry name" value="Cuticlin"/>
</dbReference>
<dbReference type="GO" id="GO:0042302">
    <property type="term" value="F:structural constituent of cuticle"/>
    <property type="evidence" value="ECO:0007669"/>
    <property type="project" value="UniProtKB-KW"/>
</dbReference>
<dbReference type="InterPro" id="IPR001507">
    <property type="entry name" value="ZP_dom"/>
</dbReference>
<dbReference type="PANTHER" id="PTHR22907">
    <property type="entry name" value="GH04558P"/>
    <property type="match status" value="1"/>
</dbReference>
<dbReference type="PANTHER" id="PTHR22907:SF54">
    <property type="entry name" value="GH04558P"/>
    <property type="match status" value="1"/>
</dbReference>
<name>A0A3P6Q9Z7_CYLGO</name>
<evidence type="ECO:0000259" key="8">
    <source>
        <dbReference type="PROSITE" id="PS51034"/>
    </source>
</evidence>